<protein>
    <submittedName>
        <fullName evidence="1">Uncharacterized protein</fullName>
    </submittedName>
</protein>
<evidence type="ECO:0000313" key="2">
    <source>
        <dbReference type="Proteomes" id="UP000712600"/>
    </source>
</evidence>
<sequence length="73" mass="8227">MAGDGSRIDLITSLHTFVVVKEQTFSFLWRAVDTLCEVVARVCASEAEEDVELELVRLGDNFCLHLRSPIFLD</sequence>
<reference evidence="1" key="1">
    <citation type="submission" date="2019-12" db="EMBL/GenBank/DDBJ databases">
        <title>Genome sequencing and annotation of Brassica cretica.</title>
        <authorList>
            <person name="Studholme D.J."/>
            <person name="Sarris P."/>
        </authorList>
    </citation>
    <scope>NUCLEOTIDE SEQUENCE</scope>
    <source>
        <strain evidence="1">PFS-109/04</strain>
        <tissue evidence="1">Leaf</tissue>
    </source>
</reference>
<dbReference type="EMBL" id="QGKX02000088">
    <property type="protein sequence ID" value="KAF3585024.1"/>
    <property type="molecule type" value="Genomic_DNA"/>
</dbReference>
<comment type="caution">
    <text evidence="1">The sequence shown here is derived from an EMBL/GenBank/DDBJ whole genome shotgun (WGS) entry which is preliminary data.</text>
</comment>
<dbReference type="AlphaFoldDB" id="A0A8S9RZF4"/>
<dbReference type="Proteomes" id="UP000712600">
    <property type="component" value="Unassembled WGS sequence"/>
</dbReference>
<evidence type="ECO:0000313" key="1">
    <source>
        <dbReference type="EMBL" id="KAF3585024.1"/>
    </source>
</evidence>
<name>A0A8S9RZF4_BRACR</name>
<gene>
    <name evidence="1" type="ORF">F2Q69_00027634</name>
</gene>
<accession>A0A8S9RZF4</accession>
<organism evidence="1 2">
    <name type="scientific">Brassica cretica</name>
    <name type="common">Mustard</name>
    <dbReference type="NCBI Taxonomy" id="69181"/>
    <lineage>
        <taxon>Eukaryota</taxon>
        <taxon>Viridiplantae</taxon>
        <taxon>Streptophyta</taxon>
        <taxon>Embryophyta</taxon>
        <taxon>Tracheophyta</taxon>
        <taxon>Spermatophyta</taxon>
        <taxon>Magnoliopsida</taxon>
        <taxon>eudicotyledons</taxon>
        <taxon>Gunneridae</taxon>
        <taxon>Pentapetalae</taxon>
        <taxon>rosids</taxon>
        <taxon>malvids</taxon>
        <taxon>Brassicales</taxon>
        <taxon>Brassicaceae</taxon>
        <taxon>Brassiceae</taxon>
        <taxon>Brassica</taxon>
    </lineage>
</organism>
<proteinExistence type="predicted"/>